<dbReference type="OrthoDB" id="282960at2"/>
<accession>A0A2U8W9J6</accession>
<reference evidence="2" key="1">
    <citation type="submission" date="2018-05" db="EMBL/GenBank/DDBJ databases">
        <title>Complete Genome Sequence of Methylobacterium sp. 17SD2-17.</title>
        <authorList>
            <person name="Srinivasan S."/>
        </authorList>
    </citation>
    <scope>NUCLEOTIDE SEQUENCE [LARGE SCALE GENOMIC DNA]</scope>
    <source>
        <strain evidence="2">17SD2-17</strain>
    </source>
</reference>
<keyword evidence="2" id="KW-1185">Reference proteome</keyword>
<organism evidence="1 2">
    <name type="scientific">Methylobacterium durans</name>
    <dbReference type="NCBI Taxonomy" id="2202825"/>
    <lineage>
        <taxon>Bacteria</taxon>
        <taxon>Pseudomonadati</taxon>
        <taxon>Pseudomonadota</taxon>
        <taxon>Alphaproteobacteria</taxon>
        <taxon>Hyphomicrobiales</taxon>
        <taxon>Methylobacteriaceae</taxon>
        <taxon>Methylobacterium</taxon>
    </lineage>
</organism>
<evidence type="ECO:0000313" key="2">
    <source>
        <dbReference type="Proteomes" id="UP000245926"/>
    </source>
</evidence>
<name>A0A2U8W9J6_9HYPH</name>
<dbReference type="Pfam" id="PF09998">
    <property type="entry name" value="DUF2239"/>
    <property type="match status" value="1"/>
</dbReference>
<dbReference type="Proteomes" id="UP000245926">
    <property type="component" value="Chromosome"/>
</dbReference>
<dbReference type="RefSeq" id="WP_109893028.1">
    <property type="nucleotide sequence ID" value="NZ_CP029550.1"/>
</dbReference>
<dbReference type="AlphaFoldDB" id="A0A2U8W9J6"/>
<protein>
    <submittedName>
        <fullName evidence="1">DUF2239 domain-containing protein</fullName>
    </submittedName>
</protein>
<sequence>MSKNAGPPIRQNTRRCVAFAGTARIATGTLSEAAGAARQRLDQDPSTTILVFDRETAEVIDLDLRGSVQDVVTRYAAAQAPARETGTPKRGRPKLGVVPREVTLLPRHWDWLARQPGGASITLRKLVEAAQRSSATAAKARSEAAYRFMSAMAGDLPDFEEAARALFANDLERLETFAWQWPRDIVDEVVMYARRATSS</sequence>
<gene>
    <name evidence="1" type="ORF">DK389_22820</name>
</gene>
<evidence type="ECO:0000313" key="1">
    <source>
        <dbReference type="EMBL" id="AWN42814.1"/>
    </source>
</evidence>
<dbReference type="EMBL" id="CP029550">
    <property type="protein sequence ID" value="AWN42814.1"/>
    <property type="molecule type" value="Genomic_DNA"/>
</dbReference>
<dbReference type="InterPro" id="IPR018715">
    <property type="entry name" value="DUF2239"/>
</dbReference>
<proteinExistence type="predicted"/>
<dbReference type="KEGG" id="mets:DK389_22820"/>